<name>A0ABY8X699_9BACL</name>
<feature type="transmembrane region" description="Helical" evidence="6">
    <location>
        <begin position="366"/>
        <end position="383"/>
    </location>
</feature>
<feature type="transmembrane region" description="Helical" evidence="6">
    <location>
        <begin position="293"/>
        <end position="314"/>
    </location>
</feature>
<evidence type="ECO:0000313" key="7">
    <source>
        <dbReference type="EMBL" id="WIV20011.1"/>
    </source>
</evidence>
<evidence type="ECO:0000256" key="5">
    <source>
        <dbReference type="ARBA" id="ARBA00023136"/>
    </source>
</evidence>
<evidence type="ECO:0000256" key="2">
    <source>
        <dbReference type="ARBA" id="ARBA00022475"/>
    </source>
</evidence>
<keyword evidence="5 6" id="KW-0472">Membrane</keyword>
<feature type="transmembrane region" description="Helical" evidence="6">
    <location>
        <begin position="175"/>
        <end position="195"/>
    </location>
</feature>
<feature type="transmembrane region" description="Helical" evidence="6">
    <location>
        <begin position="92"/>
        <end position="111"/>
    </location>
</feature>
<feature type="transmembrane region" description="Helical" evidence="6">
    <location>
        <begin position="52"/>
        <end position="72"/>
    </location>
</feature>
<proteinExistence type="predicted"/>
<evidence type="ECO:0000256" key="4">
    <source>
        <dbReference type="ARBA" id="ARBA00022989"/>
    </source>
</evidence>
<organism evidence="7 8">
    <name type="scientific">Paenibacillus polygoni</name>
    <dbReference type="NCBI Taxonomy" id="3050112"/>
    <lineage>
        <taxon>Bacteria</taxon>
        <taxon>Bacillati</taxon>
        <taxon>Bacillota</taxon>
        <taxon>Bacilli</taxon>
        <taxon>Bacillales</taxon>
        <taxon>Paenibacillaceae</taxon>
        <taxon>Paenibacillus</taxon>
    </lineage>
</organism>
<feature type="transmembrane region" description="Helical" evidence="6">
    <location>
        <begin position="395"/>
        <end position="414"/>
    </location>
</feature>
<evidence type="ECO:0000256" key="3">
    <source>
        <dbReference type="ARBA" id="ARBA00022692"/>
    </source>
</evidence>
<dbReference type="PANTHER" id="PTHR30250">
    <property type="entry name" value="PST FAMILY PREDICTED COLANIC ACID TRANSPORTER"/>
    <property type="match status" value="1"/>
</dbReference>
<evidence type="ECO:0000256" key="6">
    <source>
        <dbReference type="SAM" id="Phobius"/>
    </source>
</evidence>
<keyword evidence="4 6" id="KW-1133">Transmembrane helix</keyword>
<dbReference type="Proteomes" id="UP001236415">
    <property type="component" value="Chromosome"/>
</dbReference>
<feature type="transmembrane region" description="Helical" evidence="6">
    <location>
        <begin position="253"/>
        <end position="272"/>
    </location>
</feature>
<accession>A0ABY8X699</accession>
<protein>
    <submittedName>
        <fullName evidence="7">Oligosaccharide flippase family protein</fullName>
    </submittedName>
</protein>
<feature type="transmembrane region" description="Helical" evidence="6">
    <location>
        <begin position="21"/>
        <end position="40"/>
    </location>
</feature>
<keyword evidence="3 6" id="KW-0812">Transmembrane</keyword>
<gene>
    <name evidence="7" type="ORF">QPK24_04650</name>
</gene>
<dbReference type="Pfam" id="PF01943">
    <property type="entry name" value="Polysacc_synt"/>
    <property type="match status" value="1"/>
</dbReference>
<dbReference type="InterPro" id="IPR002797">
    <property type="entry name" value="Polysacc_synth"/>
</dbReference>
<reference evidence="7 8" key="1">
    <citation type="submission" date="2023-06" db="EMBL/GenBank/DDBJ databases">
        <title>Paenibacillus polygonum sp. nov., an endophytic bacterium, isolated from Polygonum lapathifolium L. in Nanji Wetland National Nature Reserve, South of Poyang Lake, Jiangxi Province, China.</title>
        <authorList>
            <person name="Yu Z."/>
        </authorList>
    </citation>
    <scope>NUCLEOTIDE SEQUENCE [LARGE SCALE GENOMIC DNA]</scope>
    <source>
        <strain evidence="7 8">C31</strain>
    </source>
</reference>
<dbReference type="InterPro" id="IPR050833">
    <property type="entry name" value="Poly_Biosynth_Transport"/>
</dbReference>
<sequence length="422" mass="46753">MFKTVKTNKDRNILDPLSLKKNFSWTFVGNLIYALTQWGLLVSLAKFGDPEMVGQFSLALAITAPVLMLTNLQLREIQSTDTDNLYVFGDYLGLRILTSLIAFIAIFLISLNYPWEISLVIICIGIAKIVESLSEVIFGLLQKNEVMDRIATSIIIKGILSLIFLSVTIRFTGNLLIGTFAMTIAWGTVLIFYDIRNAIYFEKIIPIFNKSKIKKIVILSFPLGLTLMIGSLTTNLPRYFIEYYVDTKALGHFAAMAYLIIAGNIVVNALSQSASPKLAKYFASNKMKDFNKLIMKIMAIGFTVGILGVCVAFFGGEDVLTIIYDAEYAKYIDVFVLIMIAGLINYTGACFGYGITAARAFKIQPYMAATWIVATLFFSYILIPGNGIKGASIALIYSAIVQFVTKLIVLSLLVKKKIKGSK</sequence>
<evidence type="ECO:0000256" key="1">
    <source>
        <dbReference type="ARBA" id="ARBA00004651"/>
    </source>
</evidence>
<evidence type="ECO:0000313" key="8">
    <source>
        <dbReference type="Proteomes" id="UP001236415"/>
    </source>
</evidence>
<comment type="subcellular location">
    <subcellularLocation>
        <location evidence="1">Cell membrane</location>
        <topology evidence="1">Multi-pass membrane protein</topology>
    </subcellularLocation>
</comment>
<keyword evidence="8" id="KW-1185">Reference proteome</keyword>
<dbReference type="PANTHER" id="PTHR30250:SF11">
    <property type="entry name" value="O-ANTIGEN TRANSPORTER-RELATED"/>
    <property type="match status" value="1"/>
</dbReference>
<dbReference type="RefSeq" id="WP_285746548.1">
    <property type="nucleotide sequence ID" value="NZ_CP127162.1"/>
</dbReference>
<keyword evidence="2" id="KW-1003">Cell membrane</keyword>
<feature type="transmembrane region" description="Helical" evidence="6">
    <location>
        <begin position="334"/>
        <end position="354"/>
    </location>
</feature>
<feature type="transmembrane region" description="Helical" evidence="6">
    <location>
        <begin position="216"/>
        <end position="233"/>
    </location>
</feature>
<feature type="transmembrane region" description="Helical" evidence="6">
    <location>
        <begin position="150"/>
        <end position="169"/>
    </location>
</feature>
<feature type="transmembrane region" description="Helical" evidence="6">
    <location>
        <begin position="117"/>
        <end position="138"/>
    </location>
</feature>
<dbReference type="EMBL" id="CP127162">
    <property type="protein sequence ID" value="WIV20011.1"/>
    <property type="molecule type" value="Genomic_DNA"/>
</dbReference>